<dbReference type="PANTHER" id="PTHR12815:SF18">
    <property type="entry name" value="SORTING AND ASSEMBLY MACHINERY COMPONENT 50 HOMOLOG"/>
    <property type="match status" value="1"/>
</dbReference>
<gene>
    <name evidence="6" type="ORF">HJG44_14415</name>
</gene>
<dbReference type="GO" id="GO:0019867">
    <property type="term" value="C:outer membrane"/>
    <property type="evidence" value="ECO:0007669"/>
    <property type="project" value="InterPro"/>
</dbReference>
<evidence type="ECO:0000256" key="1">
    <source>
        <dbReference type="ARBA" id="ARBA00004370"/>
    </source>
</evidence>
<comment type="caution">
    <text evidence="6">The sequence shown here is derived from an EMBL/GenBank/DDBJ whole genome shotgun (WGS) entry which is preliminary data.</text>
</comment>
<keyword evidence="4" id="KW-0472">Membrane</keyword>
<evidence type="ECO:0000256" key="4">
    <source>
        <dbReference type="ARBA" id="ARBA00023136"/>
    </source>
</evidence>
<dbReference type="PANTHER" id="PTHR12815">
    <property type="entry name" value="SORTING AND ASSEMBLY MACHINERY SAMM50 PROTEIN FAMILY MEMBER"/>
    <property type="match status" value="1"/>
</dbReference>
<dbReference type="InterPro" id="IPR039910">
    <property type="entry name" value="D15-like"/>
</dbReference>
<proteinExistence type="predicted"/>
<dbReference type="RefSeq" id="WP_171219084.1">
    <property type="nucleotide sequence ID" value="NZ_JABEPP010000004.1"/>
</dbReference>
<evidence type="ECO:0000313" key="7">
    <source>
        <dbReference type="Proteomes" id="UP000564885"/>
    </source>
</evidence>
<dbReference type="Proteomes" id="UP000564885">
    <property type="component" value="Unassembled WGS sequence"/>
</dbReference>
<evidence type="ECO:0000256" key="2">
    <source>
        <dbReference type="ARBA" id="ARBA00022452"/>
    </source>
</evidence>
<dbReference type="Gene3D" id="3.10.20.310">
    <property type="entry name" value="membrane protein fhac"/>
    <property type="match status" value="1"/>
</dbReference>
<protein>
    <submittedName>
        <fullName evidence="6">BamA/TamA family outer membrane protein</fullName>
    </submittedName>
</protein>
<dbReference type="Pfam" id="PF01103">
    <property type="entry name" value="Omp85"/>
    <property type="match status" value="1"/>
</dbReference>
<evidence type="ECO:0000259" key="5">
    <source>
        <dbReference type="Pfam" id="PF01103"/>
    </source>
</evidence>
<accession>A0A849I861</accession>
<name>A0A849I861_9HYPH</name>
<comment type="subcellular location">
    <subcellularLocation>
        <location evidence="1">Membrane</location>
    </subcellularLocation>
</comment>
<dbReference type="AlphaFoldDB" id="A0A849I861"/>
<organism evidence="6 7">
    <name type="scientific">Enterovirga aerilata</name>
    <dbReference type="NCBI Taxonomy" id="2730920"/>
    <lineage>
        <taxon>Bacteria</taxon>
        <taxon>Pseudomonadati</taxon>
        <taxon>Pseudomonadota</taxon>
        <taxon>Alphaproteobacteria</taxon>
        <taxon>Hyphomicrobiales</taxon>
        <taxon>Methylobacteriaceae</taxon>
        <taxon>Enterovirga</taxon>
    </lineage>
</organism>
<dbReference type="InterPro" id="IPR000184">
    <property type="entry name" value="Bac_surfAg_D15"/>
</dbReference>
<reference evidence="6 7" key="1">
    <citation type="submission" date="2020-04" db="EMBL/GenBank/DDBJ databases">
        <title>Enterovirga sp. isolate from soil.</title>
        <authorList>
            <person name="Chea S."/>
            <person name="Kim D.-U."/>
        </authorList>
    </citation>
    <scope>NUCLEOTIDE SEQUENCE [LARGE SCALE GENOMIC DNA]</scope>
    <source>
        <strain evidence="6 7">DB1703</strain>
    </source>
</reference>
<keyword evidence="2" id="KW-1134">Transmembrane beta strand</keyword>
<keyword evidence="7" id="KW-1185">Reference proteome</keyword>
<sequence>MSFGRRPWRRRIAAGLVIASLGGAGLAGPASAFDFFGLFGSEDPPAPSVAALPYELSFEIRGDEDVESRLRDASNLYRLRQDAPPDGETLLQRAVADFAPLVDALWGAGYYDATPTIEIAGVPVRIGQFQNPEAVRAANALRSRARVPVKIIVETGPLFRMRNIQVLDQRTRQPFSPEELPPHVMRLGPGDPAEAARIRAASARLVDHFRRRSHPLVKSPPPAPVVDHAADTMDVTFLVDPGPSAGIGEVALRGPQGFDQEIVRSFIYLEEGEPYSPDRLDSTRKSIASIPAAGSVRIREGDRLDRNGNLPIFVEVTDRALNAAGYALGYSTIDGPSGRVYYENRNLFGGAERLRLQGDMFLAPRNNGTRIKDIGDWRLSDLGARFTFSFLKPAIEGSRFDFLLDGLVERNRTGGGRFGGYTVRLGGATAAARYRIDETLSATFGIKGERGRTSDVISNVDYTLIGLPLTMQFDNTDKPLDPTRGYRVSAAVTPYPAFMGSSVAFTQATASASAYYSFDEEGRFVLAARGRIGGFLDEPNQIQLIPSNYRFYAGGAGSIRGYRFQSVSPFGPFGFTVGGRSMFDSSVEARIRVTDAIGIVPFFDAGGAYASQFPDFFGDTRMSAGLGVFYVTAIGPVRLDVAFPLNPRRGDKEAVLYVSIGQAF</sequence>
<dbReference type="Gene3D" id="2.40.160.50">
    <property type="entry name" value="membrane protein fhac: a member of the omp85/tpsb transporter family"/>
    <property type="match status" value="1"/>
</dbReference>
<evidence type="ECO:0000313" key="6">
    <source>
        <dbReference type="EMBL" id="NNM73578.1"/>
    </source>
</evidence>
<keyword evidence="3" id="KW-0812">Transmembrane</keyword>
<dbReference type="EMBL" id="JABEPP010000004">
    <property type="protein sequence ID" value="NNM73578.1"/>
    <property type="molecule type" value="Genomic_DNA"/>
</dbReference>
<evidence type="ECO:0000256" key="3">
    <source>
        <dbReference type="ARBA" id="ARBA00022692"/>
    </source>
</evidence>
<feature type="domain" description="Bacterial surface antigen (D15)" evidence="5">
    <location>
        <begin position="346"/>
        <end position="664"/>
    </location>
</feature>